<protein>
    <submittedName>
        <fullName evidence="2">Uncharacterized protein</fullName>
    </submittedName>
</protein>
<feature type="compositionally biased region" description="Polar residues" evidence="1">
    <location>
        <begin position="340"/>
        <end position="350"/>
    </location>
</feature>
<reference evidence="2 3" key="1">
    <citation type="submission" date="2024-02" db="EMBL/GenBank/DDBJ databases">
        <title>De novo assembly and annotation of 12 fungi associated with fruit tree decline syndrome in Ontario, Canada.</title>
        <authorList>
            <person name="Sulman M."/>
            <person name="Ellouze W."/>
            <person name="Ilyukhin E."/>
        </authorList>
    </citation>
    <scope>NUCLEOTIDE SEQUENCE [LARGE SCALE GENOMIC DNA]</scope>
    <source>
        <strain evidence="2 3">M11/M66-122</strain>
    </source>
</reference>
<feature type="region of interest" description="Disordered" evidence="1">
    <location>
        <begin position="1"/>
        <end position="160"/>
    </location>
</feature>
<feature type="region of interest" description="Disordered" evidence="1">
    <location>
        <begin position="172"/>
        <end position="198"/>
    </location>
</feature>
<feature type="compositionally biased region" description="Polar residues" evidence="1">
    <location>
        <begin position="52"/>
        <end position="63"/>
    </location>
</feature>
<dbReference type="AlphaFoldDB" id="A0AAN9UPF8"/>
<dbReference type="Proteomes" id="UP001320420">
    <property type="component" value="Unassembled WGS sequence"/>
</dbReference>
<comment type="caution">
    <text evidence="2">The sequence shown here is derived from an EMBL/GenBank/DDBJ whole genome shotgun (WGS) entry which is preliminary data.</text>
</comment>
<gene>
    <name evidence="2" type="ORF">SLS62_005613</name>
</gene>
<sequence length="441" mass="47807">MGTEGNSDQPGRTLREMGWKPTRKNYFPPPKDLPNYATRPLPPPPSSSSSSIYDSDQGSQVLTQHHLIGGAQDDARSSTNFSGSVDESALKMVRPPGIVTDLPKPQGQEDEIVSPQPRWPEHKVLKINTDDPGVSPILTPPSGTNSHYQFDVSPLSPTGSIHSCDAVVSDIDRSSKEIHPAGIEGRHPSQADSRPNETTLGFRPLVAQTELLHPRVQKINFRYSDPGSPGGGTVDARDSGEPGPDVGDSTSSSSQGRTAEGSAAYPPQPPNEVQHDSYGHGLTGRDSAAEERKVTFTGANVDSFSHHRTGASNQRHAPPPLKLSERPLAENYVKTPFPPGTNSDYSQQSVFEDDDDADKKQKRRSSGISILAEFFRPASTASHRGDGSNSFMQQHEARRAEEPSRASPVPIVRNIISKAKSGLKIGSDESKKDRKRENLKR</sequence>
<accession>A0AAN9UPF8</accession>
<evidence type="ECO:0000256" key="1">
    <source>
        <dbReference type="SAM" id="MobiDB-lite"/>
    </source>
</evidence>
<evidence type="ECO:0000313" key="3">
    <source>
        <dbReference type="Proteomes" id="UP001320420"/>
    </source>
</evidence>
<feature type="compositionally biased region" description="Polar residues" evidence="1">
    <location>
        <begin position="379"/>
        <end position="393"/>
    </location>
</feature>
<feature type="compositionally biased region" description="Basic and acidic residues" evidence="1">
    <location>
        <begin position="172"/>
        <end position="189"/>
    </location>
</feature>
<proteinExistence type="predicted"/>
<dbReference type="EMBL" id="JAKJXP020000038">
    <property type="protein sequence ID" value="KAK7752460.1"/>
    <property type="molecule type" value="Genomic_DNA"/>
</dbReference>
<feature type="compositionally biased region" description="Polar residues" evidence="1">
    <location>
        <begin position="1"/>
        <end position="10"/>
    </location>
</feature>
<feature type="compositionally biased region" description="Basic and acidic residues" evidence="1">
    <location>
        <begin position="395"/>
        <end position="404"/>
    </location>
</feature>
<evidence type="ECO:0000313" key="2">
    <source>
        <dbReference type="EMBL" id="KAK7752460.1"/>
    </source>
</evidence>
<feature type="compositionally biased region" description="Basic and acidic residues" evidence="1">
    <location>
        <begin position="426"/>
        <end position="441"/>
    </location>
</feature>
<feature type="region of interest" description="Disordered" evidence="1">
    <location>
        <begin position="220"/>
        <end position="441"/>
    </location>
</feature>
<feature type="compositionally biased region" description="Polar residues" evidence="1">
    <location>
        <begin position="248"/>
        <end position="257"/>
    </location>
</feature>
<organism evidence="2 3">
    <name type="scientific">Diatrype stigma</name>
    <dbReference type="NCBI Taxonomy" id="117547"/>
    <lineage>
        <taxon>Eukaryota</taxon>
        <taxon>Fungi</taxon>
        <taxon>Dikarya</taxon>
        <taxon>Ascomycota</taxon>
        <taxon>Pezizomycotina</taxon>
        <taxon>Sordariomycetes</taxon>
        <taxon>Xylariomycetidae</taxon>
        <taxon>Xylariales</taxon>
        <taxon>Diatrypaceae</taxon>
        <taxon>Diatrype</taxon>
    </lineage>
</organism>
<name>A0AAN9UPF8_9PEZI</name>
<keyword evidence="3" id="KW-1185">Reference proteome</keyword>